<protein>
    <submittedName>
        <fullName evidence="2">CTND1 protein</fullName>
    </submittedName>
</protein>
<reference evidence="2" key="1">
    <citation type="journal article" date="2021" name="Cell">
        <title>Tracing the genetic footprints of vertebrate landing in non-teleost ray-finned fishes.</title>
        <authorList>
            <person name="Bi X."/>
            <person name="Wang K."/>
            <person name="Yang L."/>
            <person name="Pan H."/>
            <person name="Jiang H."/>
            <person name="Wei Q."/>
            <person name="Fang M."/>
            <person name="Yu H."/>
            <person name="Zhu C."/>
            <person name="Cai Y."/>
            <person name="He Y."/>
            <person name="Gan X."/>
            <person name="Zeng H."/>
            <person name="Yu D."/>
            <person name="Zhu Y."/>
            <person name="Jiang H."/>
            <person name="Qiu Q."/>
            <person name="Yang H."/>
            <person name="Zhang Y.E."/>
            <person name="Wang W."/>
            <person name="Zhu M."/>
            <person name="He S."/>
            <person name="Zhang G."/>
        </authorList>
    </citation>
    <scope>NUCLEOTIDE SEQUENCE</scope>
    <source>
        <strain evidence="2">Bchr_001</strain>
    </source>
</reference>
<dbReference type="PANTHER" id="PTHR10372">
    <property type="entry name" value="PLAKOPHILLIN-RELATED"/>
    <property type="match status" value="1"/>
</dbReference>
<feature type="non-terminal residue" evidence="2">
    <location>
        <position position="107"/>
    </location>
</feature>
<organism evidence="2 3">
    <name type="scientific">Polypterus senegalus</name>
    <name type="common">Senegal bichir</name>
    <dbReference type="NCBI Taxonomy" id="55291"/>
    <lineage>
        <taxon>Eukaryota</taxon>
        <taxon>Metazoa</taxon>
        <taxon>Chordata</taxon>
        <taxon>Craniata</taxon>
        <taxon>Vertebrata</taxon>
        <taxon>Euteleostomi</taxon>
        <taxon>Actinopterygii</taxon>
        <taxon>Polypteriformes</taxon>
        <taxon>Polypteridae</taxon>
        <taxon>Polypterus</taxon>
    </lineage>
</organism>
<dbReference type="EMBL" id="JAAWVN010019971">
    <property type="protein sequence ID" value="MBN3293152.1"/>
    <property type="molecule type" value="Genomic_DNA"/>
</dbReference>
<keyword evidence="1" id="KW-0677">Repeat</keyword>
<sequence length="107" mass="12478">MEIVDHALHALSDEVMVPHSGWENTLKDQQGEELIYLSNRNVSSERSEARRKLRECSGLVDALVHIVQLQIDRKDVDCKVLYFFSVLIDTLDSVLLTLYLREYSFYF</sequence>
<evidence type="ECO:0000313" key="3">
    <source>
        <dbReference type="Proteomes" id="UP001166052"/>
    </source>
</evidence>
<gene>
    <name evidence="2" type="primary">Ctnnd1_1</name>
    <name evidence="2" type="ORF">GTO92_0000959</name>
</gene>
<proteinExistence type="predicted"/>
<keyword evidence="3" id="KW-1185">Reference proteome</keyword>
<dbReference type="InterPro" id="IPR028435">
    <property type="entry name" value="Plakophilin/d_Catenin"/>
</dbReference>
<dbReference type="Proteomes" id="UP001166052">
    <property type="component" value="Unassembled WGS sequence"/>
</dbReference>
<accession>A0ABS2Z4R3</accession>
<evidence type="ECO:0000256" key="1">
    <source>
        <dbReference type="ARBA" id="ARBA00022737"/>
    </source>
</evidence>
<name>A0ABS2Z4R3_POLSE</name>
<feature type="non-terminal residue" evidence="2">
    <location>
        <position position="1"/>
    </location>
</feature>
<evidence type="ECO:0000313" key="2">
    <source>
        <dbReference type="EMBL" id="MBN3293152.1"/>
    </source>
</evidence>
<dbReference type="Gene3D" id="1.25.10.10">
    <property type="entry name" value="Leucine-rich Repeat Variant"/>
    <property type="match status" value="1"/>
</dbReference>
<dbReference type="PANTHER" id="PTHR10372:SF6">
    <property type="entry name" value="CATENIN DELTA-1"/>
    <property type="match status" value="1"/>
</dbReference>
<comment type="caution">
    <text evidence="2">The sequence shown here is derived from an EMBL/GenBank/DDBJ whole genome shotgun (WGS) entry which is preliminary data.</text>
</comment>
<dbReference type="InterPro" id="IPR011989">
    <property type="entry name" value="ARM-like"/>
</dbReference>